<gene>
    <name evidence="1" type="ORF">CHUV0807_0332</name>
</gene>
<reference evidence="2" key="1">
    <citation type="submission" date="2016-04" db="EMBL/GenBank/DDBJ databases">
        <authorList>
            <person name="Tagini F."/>
        </authorList>
    </citation>
    <scope>NUCLEOTIDE SEQUENCE [LARGE SCALE GENOMIC DNA]</scope>
    <source>
        <strain evidence="2">CHUV0807</strain>
    </source>
</reference>
<name>A0A1C3H2B1_9GAMM</name>
<organism evidence="1 2">
    <name type="scientific">Cardiobacterium hominis</name>
    <dbReference type="NCBI Taxonomy" id="2718"/>
    <lineage>
        <taxon>Bacteria</taxon>
        <taxon>Pseudomonadati</taxon>
        <taxon>Pseudomonadota</taxon>
        <taxon>Gammaproteobacteria</taxon>
        <taxon>Cardiobacteriales</taxon>
        <taxon>Cardiobacteriaceae</taxon>
        <taxon>Cardiobacterium</taxon>
    </lineage>
</organism>
<evidence type="ECO:0000313" key="1">
    <source>
        <dbReference type="EMBL" id="SAM57666.1"/>
    </source>
</evidence>
<dbReference type="Proteomes" id="UP000190837">
    <property type="component" value="Unassembled WGS sequence"/>
</dbReference>
<dbReference type="EMBL" id="FKLO01000016">
    <property type="protein sequence ID" value="SAM57666.1"/>
    <property type="molecule type" value="Genomic_DNA"/>
</dbReference>
<sequence>MVSIGFVAIICSSWSEKWRHFSSIKGFRGQKKTPHRLRGNNHHEAM</sequence>
<protein>
    <submittedName>
        <fullName evidence="1">Uncharacterized protein</fullName>
    </submittedName>
</protein>
<accession>A0A1C3H2B1</accession>
<dbReference type="AlphaFoldDB" id="A0A1C3H2B1"/>
<evidence type="ECO:0000313" key="2">
    <source>
        <dbReference type="Proteomes" id="UP000190837"/>
    </source>
</evidence>
<proteinExistence type="predicted"/>